<dbReference type="Proteomes" id="UP001152759">
    <property type="component" value="Chromosome 6"/>
</dbReference>
<evidence type="ECO:0000256" key="6">
    <source>
        <dbReference type="PIRSR" id="PIRSR639383-2"/>
    </source>
</evidence>
<dbReference type="Pfam" id="PF00795">
    <property type="entry name" value="CN_hydrolase"/>
    <property type="match status" value="1"/>
</dbReference>
<evidence type="ECO:0000256" key="5">
    <source>
        <dbReference type="PIRSR" id="PIRSR639383-1"/>
    </source>
</evidence>
<evidence type="ECO:0000256" key="7">
    <source>
        <dbReference type="PIRSR" id="PIRSR639383-3"/>
    </source>
</evidence>
<dbReference type="PROSITE" id="PS00892">
    <property type="entry name" value="HIT_1"/>
    <property type="match status" value="1"/>
</dbReference>
<evidence type="ECO:0000256" key="2">
    <source>
        <dbReference type="ARBA" id="ARBA00022741"/>
    </source>
</evidence>
<dbReference type="CDD" id="cd01275">
    <property type="entry name" value="FHIT"/>
    <property type="match status" value="1"/>
</dbReference>
<evidence type="ECO:0000313" key="13">
    <source>
        <dbReference type="Proteomes" id="UP001152759"/>
    </source>
</evidence>
<evidence type="ECO:0000256" key="9">
    <source>
        <dbReference type="SAM" id="MobiDB-lite"/>
    </source>
</evidence>
<evidence type="ECO:0000313" key="12">
    <source>
        <dbReference type="EMBL" id="CAH0392442.1"/>
    </source>
</evidence>
<dbReference type="GO" id="GO:0047710">
    <property type="term" value="F:bis(5'-adenosyl)-triphosphatase activity"/>
    <property type="evidence" value="ECO:0007669"/>
    <property type="project" value="UniProtKB-EC"/>
</dbReference>
<dbReference type="InterPro" id="IPR019808">
    <property type="entry name" value="Histidine_triad_CS"/>
</dbReference>
<dbReference type="PROSITE" id="PS50263">
    <property type="entry name" value="CN_HYDROLASE"/>
    <property type="match status" value="1"/>
</dbReference>
<feature type="short sequence motif" description="Histidine triad motif" evidence="8">
    <location>
        <begin position="417"/>
        <end position="421"/>
    </location>
</feature>
<feature type="active site" description="Tele-AMP-histidine intermediate" evidence="5">
    <location>
        <position position="419"/>
    </location>
</feature>
<evidence type="ECO:0000259" key="11">
    <source>
        <dbReference type="PROSITE" id="PS51084"/>
    </source>
</evidence>
<evidence type="ECO:0000256" key="1">
    <source>
        <dbReference type="ARBA" id="ARBA00012377"/>
    </source>
</evidence>
<dbReference type="InterPro" id="IPR011146">
    <property type="entry name" value="HIT-like"/>
</dbReference>
<dbReference type="PROSITE" id="PS51084">
    <property type="entry name" value="HIT_2"/>
    <property type="match status" value="1"/>
</dbReference>
<dbReference type="Pfam" id="PF01230">
    <property type="entry name" value="HIT"/>
    <property type="match status" value="1"/>
</dbReference>
<keyword evidence="2" id="KW-0547">Nucleotide-binding</keyword>
<dbReference type="PROSITE" id="PS01227">
    <property type="entry name" value="UPF0012"/>
    <property type="match status" value="1"/>
</dbReference>
<dbReference type="SUPFAM" id="SSF54197">
    <property type="entry name" value="HIT-like"/>
    <property type="match status" value="1"/>
</dbReference>
<dbReference type="AlphaFoldDB" id="A0A9P0AK75"/>
<feature type="compositionally biased region" description="Polar residues" evidence="9">
    <location>
        <begin position="459"/>
        <end position="468"/>
    </location>
</feature>
<feature type="site" description="Important for induction of apoptosis" evidence="7">
    <location>
        <position position="437"/>
    </location>
</feature>
<feature type="binding site" evidence="6">
    <location>
        <position position="406"/>
    </location>
    <ligand>
        <name>substrate</name>
    </ligand>
</feature>
<dbReference type="PANTHER" id="PTHR23088">
    <property type="entry name" value="NITRILASE-RELATED"/>
    <property type="match status" value="1"/>
</dbReference>
<feature type="binding site" evidence="6">
    <location>
        <position position="350"/>
    </location>
    <ligand>
        <name>substrate</name>
    </ligand>
</feature>
<dbReference type="PANTHER" id="PTHR23088:SF27">
    <property type="entry name" value="DEAMINATED GLUTATHIONE AMIDASE"/>
    <property type="match status" value="1"/>
</dbReference>
<keyword evidence="3" id="KW-0378">Hydrolase</keyword>
<evidence type="ECO:0000256" key="3">
    <source>
        <dbReference type="ARBA" id="ARBA00022801"/>
    </source>
</evidence>
<dbReference type="EMBL" id="OU963867">
    <property type="protein sequence ID" value="CAH0392442.1"/>
    <property type="molecule type" value="Genomic_DNA"/>
</dbReference>
<organism evidence="12 13">
    <name type="scientific">Bemisia tabaci</name>
    <name type="common">Sweetpotato whitefly</name>
    <name type="synonym">Aleurodes tabaci</name>
    <dbReference type="NCBI Taxonomy" id="7038"/>
    <lineage>
        <taxon>Eukaryota</taxon>
        <taxon>Metazoa</taxon>
        <taxon>Ecdysozoa</taxon>
        <taxon>Arthropoda</taxon>
        <taxon>Hexapoda</taxon>
        <taxon>Insecta</taxon>
        <taxon>Pterygota</taxon>
        <taxon>Neoptera</taxon>
        <taxon>Paraneoptera</taxon>
        <taxon>Hemiptera</taxon>
        <taxon>Sternorrhyncha</taxon>
        <taxon>Aleyrodoidea</taxon>
        <taxon>Aleyrodidae</taxon>
        <taxon>Aleyrodinae</taxon>
        <taxon>Bemisia</taxon>
    </lineage>
</organism>
<dbReference type="CDD" id="cd07572">
    <property type="entry name" value="nit"/>
    <property type="match status" value="1"/>
</dbReference>
<name>A0A9P0AK75_BEMTA</name>
<feature type="region of interest" description="Disordered" evidence="9">
    <location>
        <begin position="448"/>
        <end position="468"/>
    </location>
</feature>
<dbReference type="EC" id="3.6.1.29" evidence="1"/>
<proteinExistence type="predicted"/>
<dbReference type="InterPro" id="IPR039383">
    <property type="entry name" value="FHIT"/>
</dbReference>
<dbReference type="Gene3D" id="3.60.110.10">
    <property type="entry name" value="Carbon-nitrogen hydrolase"/>
    <property type="match status" value="1"/>
</dbReference>
<evidence type="ECO:0000259" key="10">
    <source>
        <dbReference type="PROSITE" id="PS50263"/>
    </source>
</evidence>
<sequence>MFIVHKFKSSVRLVHPKLYHFNFSTMATFGPSTSTGDVIAVAQMNSTNSKTENLETCKTLISRAVEQGAKMVFLPEACDYIGNSHEETESLAEPLNGPWVKSIQREAESKKIWVSLGGFHEKLENGRLRNAQVIINSQGEITAVYRKVHLFDVNFPEKGVVMQESKYIEQGTEILPPVSTPFGKIGLAICYDVRFPEMSIKLTQAGAQILTYPSAFMFETGANHWEALLKCRALENLAYVVAAAQTGAHGSKRKSWGHASIIDPYGSIIAQCSEGTNLAFAKINLDYVETLRKSIPVWSNRRFDLYPKLEASHSSDALQNCKNIEFTFGQVKVPAEHVFFKTQLTIAFVNKKCVVPGHVLVAPIRLVTKFHEMSDEEVADLFQVVKRVEKVMEQKYKTDSSTLCIQDGIHAGQTIRHVHVHILPRVPGDFAFNDDIYKELQNHDKVDKGWRNSEEMTEESNSLRPLFS</sequence>
<dbReference type="GO" id="GO:0000166">
    <property type="term" value="F:nucleotide binding"/>
    <property type="evidence" value="ECO:0007669"/>
    <property type="project" value="UniProtKB-KW"/>
</dbReference>
<dbReference type="Gene3D" id="3.30.428.10">
    <property type="entry name" value="HIT-like"/>
    <property type="match status" value="1"/>
</dbReference>
<evidence type="ECO:0000256" key="4">
    <source>
        <dbReference type="ARBA" id="ARBA00047780"/>
    </source>
</evidence>
<accession>A0A9P0AK75</accession>
<dbReference type="InterPro" id="IPR001110">
    <property type="entry name" value="UPF0012_CS"/>
</dbReference>
<dbReference type="FunFam" id="3.30.428.10:FF:000011">
    <property type="entry name" value="Fragile histidine triad"/>
    <property type="match status" value="1"/>
</dbReference>
<gene>
    <name evidence="12" type="ORF">BEMITA_LOCUS10963</name>
</gene>
<dbReference type="GO" id="GO:0016811">
    <property type="term" value="F:hydrolase activity, acting on carbon-nitrogen (but not peptide) bonds, in linear amides"/>
    <property type="evidence" value="ECO:0007669"/>
    <property type="project" value="InterPro"/>
</dbReference>
<dbReference type="KEGG" id="btab:109030078"/>
<protein>
    <recommendedName>
        <fullName evidence="1">bis(5'-adenosyl)-triphosphatase</fullName>
        <ecNumber evidence="1">3.6.1.29</ecNumber>
    </recommendedName>
</protein>
<feature type="domain" description="HIT" evidence="11">
    <location>
        <begin position="324"/>
        <end position="432"/>
    </location>
</feature>
<evidence type="ECO:0000256" key="8">
    <source>
        <dbReference type="PROSITE-ProRule" id="PRU00464"/>
    </source>
</evidence>
<keyword evidence="13" id="KW-1185">Reference proteome</keyword>
<comment type="catalytic activity">
    <reaction evidence="4">
        <text>P(1),P(3)-bis(5'-adenosyl) triphosphate + H2O = AMP + ADP + 2 H(+)</text>
        <dbReference type="Rhea" id="RHEA:13893"/>
        <dbReference type="ChEBI" id="CHEBI:15377"/>
        <dbReference type="ChEBI" id="CHEBI:15378"/>
        <dbReference type="ChEBI" id="CHEBI:58529"/>
        <dbReference type="ChEBI" id="CHEBI:456215"/>
        <dbReference type="ChEBI" id="CHEBI:456216"/>
        <dbReference type="EC" id="3.6.1.29"/>
    </reaction>
</comment>
<dbReference type="SUPFAM" id="SSF56317">
    <property type="entry name" value="Carbon-nitrogen hydrolase"/>
    <property type="match status" value="1"/>
</dbReference>
<reference evidence="12" key="1">
    <citation type="submission" date="2021-12" db="EMBL/GenBank/DDBJ databases">
        <authorList>
            <person name="King R."/>
        </authorList>
    </citation>
    <scope>NUCLEOTIDE SEQUENCE</scope>
</reference>
<dbReference type="InterPro" id="IPR036526">
    <property type="entry name" value="C-N_Hydrolase_sf"/>
</dbReference>
<feature type="binding site" evidence="6">
    <location>
        <position position="421"/>
    </location>
    <ligand>
        <name>substrate</name>
    </ligand>
</feature>
<feature type="domain" description="CN hydrolase" evidence="10">
    <location>
        <begin position="37"/>
        <end position="285"/>
    </location>
</feature>
<dbReference type="InterPro" id="IPR003010">
    <property type="entry name" value="C-N_Hydrolase"/>
</dbReference>
<dbReference type="InterPro" id="IPR045254">
    <property type="entry name" value="Nit1/2_C-N_Hydrolase"/>
</dbReference>
<dbReference type="InterPro" id="IPR036265">
    <property type="entry name" value="HIT-like_sf"/>
</dbReference>